<dbReference type="EMBL" id="BMAT01011680">
    <property type="protein sequence ID" value="GFR77161.1"/>
    <property type="molecule type" value="Genomic_DNA"/>
</dbReference>
<proteinExistence type="predicted"/>
<evidence type="ECO:0000313" key="1">
    <source>
        <dbReference type="EMBL" id="GFR77161.1"/>
    </source>
</evidence>
<name>A0AAV4FW35_9GAST</name>
<dbReference type="Proteomes" id="UP000762676">
    <property type="component" value="Unassembled WGS sequence"/>
</dbReference>
<dbReference type="AlphaFoldDB" id="A0AAV4FW35"/>
<accession>A0AAV4FW35</accession>
<reference evidence="1 2" key="1">
    <citation type="journal article" date="2021" name="Elife">
        <title>Chloroplast acquisition without the gene transfer in kleptoplastic sea slugs, Plakobranchus ocellatus.</title>
        <authorList>
            <person name="Maeda T."/>
            <person name="Takahashi S."/>
            <person name="Yoshida T."/>
            <person name="Shimamura S."/>
            <person name="Takaki Y."/>
            <person name="Nagai Y."/>
            <person name="Toyoda A."/>
            <person name="Suzuki Y."/>
            <person name="Arimoto A."/>
            <person name="Ishii H."/>
            <person name="Satoh N."/>
            <person name="Nishiyama T."/>
            <person name="Hasebe M."/>
            <person name="Maruyama T."/>
            <person name="Minagawa J."/>
            <person name="Obokata J."/>
            <person name="Shigenobu S."/>
        </authorList>
    </citation>
    <scope>NUCLEOTIDE SEQUENCE [LARGE SCALE GENOMIC DNA]</scope>
</reference>
<keyword evidence="2" id="KW-1185">Reference proteome</keyword>
<evidence type="ECO:0000313" key="2">
    <source>
        <dbReference type="Proteomes" id="UP000762676"/>
    </source>
</evidence>
<gene>
    <name evidence="1" type="ORF">ElyMa_005818000</name>
</gene>
<comment type="caution">
    <text evidence="1">The sequence shown here is derived from an EMBL/GenBank/DDBJ whole genome shotgun (WGS) entry which is preliminary data.</text>
</comment>
<sequence>MLLETKINVFLKVESTEVPQHYVRYASRYVRTLKISQAWEDESAHERDVTRLGTAHHGTPRVAASIARSSEVDPVVASEDCIYFIFGSLY</sequence>
<protein>
    <submittedName>
        <fullName evidence="1">Uncharacterized protein</fullName>
    </submittedName>
</protein>
<organism evidence="1 2">
    <name type="scientific">Elysia marginata</name>
    <dbReference type="NCBI Taxonomy" id="1093978"/>
    <lineage>
        <taxon>Eukaryota</taxon>
        <taxon>Metazoa</taxon>
        <taxon>Spiralia</taxon>
        <taxon>Lophotrochozoa</taxon>
        <taxon>Mollusca</taxon>
        <taxon>Gastropoda</taxon>
        <taxon>Heterobranchia</taxon>
        <taxon>Euthyneura</taxon>
        <taxon>Panpulmonata</taxon>
        <taxon>Sacoglossa</taxon>
        <taxon>Placobranchoidea</taxon>
        <taxon>Plakobranchidae</taxon>
        <taxon>Elysia</taxon>
    </lineage>
</organism>